<evidence type="ECO:0000313" key="11">
    <source>
        <dbReference type="EMBL" id="KAJ6633029.1"/>
    </source>
</evidence>
<feature type="transmembrane region" description="Helical" evidence="9">
    <location>
        <begin position="85"/>
        <end position="105"/>
    </location>
</feature>
<keyword evidence="6 9" id="KW-0472">Membrane</keyword>
<accession>A0A9Q0MKB1</accession>
<keyword evidence="5 9" id="KW-1133">Transmembrane helix</keyword>
<evidence type="ECO:0000256" key="5">
    <source>
        <dbReference type="ARBA" id="ARBA00022989"/>
    </source>
</evidence>
<dbReference type="AlphaFoldDB" id="A0A9Q0MKB1"/>
<sequence length="126" mass="14774">NNWIPGYTVAIILFIEMMFYCLIGTQISVGDEKLCRIIYQCEWYNYDLVSQRTIILLLHYCQEPKHLRLGILGPLDVVTGITNNWIPGYTVAIIIFIEMMFYCLIGTQISILKRIYTYYTVMTELL</sequence>
<evidence type="ECO:0008006" key="13">
    <source>
        <dbReference type="Google" id="ProtNLM"/>
    </source>
</evidence>
<dbReference type="GO" id="GO:0005549">
    <property type="term" value="F:odorant binding"/>
    <property type="evidence" value="ECO:0007669"/>
    <property type="project" value="InterPro"/>
</dbReference>
<evidence type="ECO:0000256" key="1">
    <source>
        <dbReference type="ARBA" id="ARBA00004141"/>
    </source>
</evidence>
<keyword evidence="2" id="KW-0716">Sensory transduction</keyword>
<comment type="subcellular location">
    <subcellularLocation>
        <location evidence="1">Membrane</location>
        <topology evidence="1">Multi-pass membrane protein</topology>
    </subcellularLocation>
</comment>
<evidence type="ECO:0000256" key="2">
    <source>
        <dbReference type="ARBA" id="ARBA00022606"/>
    </source>
</evidence>
<evidence type="ECO:0000256" key="4">
    <source>
        <dbReference type="ARBA" id="ARBA00022725"/>
    </source>
</evidence>
<keyword evidence="8" id="KW-0807">Transducer</keyword>
<evidence type="ECO:0000313" key="10">
    <source>
        <dbReference type="EMBL" id="KAJ6628994.1"/>
    </source>
</evidence>
<evidence type="ECO:0000256" key="9">
    <source>
        <dbReference type="SAM" id="Phobius"/>
    </source>
</evidence>
<dbReference type="GO" id="GO:0007165">
    <property type="term" value="P:signal transduction"/>
    <property type="evidence" value="ECO:0007669"/>
    <property type="project" value="UniProtKB-KW"/>
</dbReference>
<dbReference type="GO" id="GO:0016020">
    <property type="term" value="C:membrane"/>
    <property type="evidence" value="ECO:0007669"/>
    <property type="project" value="UniProtKB-SubCell"/>
</dbReference>
<proteinExistence type="predicted"/>
<keyword evidence="7" id="KW-0675">Receptor</keyword>
<organism evidence="11 12">
    <name type="scientific">Pseudolycoriella hygida</name>
    <dbReference type="NCBI Taxonomy" id="35572"/>
    <lineage>
        <taxon>Eukaryota</taxon>
        <taxon>Metazoa</taxon>
        <taxon>Ecdysozoa</taxon>
        <taxon>Arthropoda</taxon>
        <taxon>Hexapoda</taxon>
        <taxon>Insecta</taxon>
        <taxon>Pterygota</taxon>
        <taxon>Neoptera</taxon>
        <taxon>Endopterygota</taxon>
        <taxon>Diptera</taxon>
        <taxon>Nematocera</taxon>
        <taxon>Sciaroidea</taxon>
        <taxon>Sciaridae</taxon>
        <taxon>Pseudolycoriella</taxon>
    </lineage>
</organism>
<evidence type="ECO:0000256" key="7">
    <source>
        <dbReference type="ARBA" id="ARBA00023170"/>
    </source>
</evidence>
<reference evidence="11" key="1">
    <citation type="submission" date="2022-07" db="EMBL/GenBank/DDBJ databases">
        <authorList>
            <person name="Trinca V."/>
            <person name="Uliana J.V.C."/>
            <person name="Torres T.T."/>
            <person name="Ward R.J."/>
            <person name="Monesi N."/>
        </authorList>
    </citation>
    <scope>NUCLEOTIDE SEQUENCE</scope>
    <source>
        <strain evidence="11">HSMRA1968</strain>
        <tissue evidence="11">Whole embryos</tissue>
    </source>
</reference>
<keyword evidence="3 9" id="KW-0812">Transmembrane</keyword>
<evidence type="ECO:0000256" key="8">
    <source>
        <dbReference type="ARBA" id="ARBA00023224"/>
    </source>
</evidence>
<comment type="caution">
    <text evidence="11">The sequence shown here is derived from an EMBL/GenBank/DDBJ whole genome shotgun (WGS) entry which is preliminary data.</text>
</comment>
<dbReference type="InterPro" id="IPR004117">
    <property type="entry name" value="7tm6_olfct_rcpt"/>
</dbReference>
<feature type="transmembrane region" description="Helical" evidence="9">
    <location>
        <begin position="7"/>
        <end position="29"/>
    </location>
</feature>
<feature type="non-terminal residue" evidence="11">
    <location>
        <position position="1"/>
    </location>
</feature>
<gene>
    <name evidence="10" type="ORF">Bhyg_15772</name>
    <name evidence="11" type="ORF">Bhyg_15824</name>
</gene>
<evidence type="ECO:0000256" key="6">
    <source>
        <dbReference type="ARBA" id="ARBA00023136"/>
    </source>
</evidence>
<keyword evidence="12" id="KW-1185">Reference proteome</keyword>
<keyword evidence="4" id="KW-0552">Olfaction</keyword>
<protein>
    <recommendedName>
        <fullName evidence="13">Odorant receptor</fullName>
    </recommendedName>
</protein>
<dbReference type="EMBL" id="WJQU01002943">
    <property type="protein sequence ID" value="KAJ6628994.1"/>
    <property type="molecule type" value="Genomic_DNA"/>
</dbReference>
<name>A0A9Q0MKB1_9DIPT</name>
<evidence type="ECO:0000256" key="3">
    <source>
        <dbReference type="ARBA" id="ARBA00022692"/>
    </source>
</evidence>
<dbReference type="OrthoDB" id="7964808at2759"/>
<evidence type="ECO:0000313" key="12">
    <source>
        <dbReference type="Proteomes" id="UP001151699"/>
    </source>
</evidence>
<dbReference type="GO" id="GO:0004984">
    <property type="term" value="F:olfactory receptor activity"/>
    <property type="evidence" value="ECO:0007669"/>
    <property type="project" value="InterPro"/>
</dbReference>
<dbReference type="Pfam" id="PF02949">
    <property type="entry name" value="7tm_6"/>
    <property type="match status" value="1"/>
</dbReference>
<dbReference type="Proteomes" id="UP001151699">
    <property type="component" value="Unassembled WGS sequence"/>
</dbReference>
<dbReference type="EMBL" id="WJQU01002283">
    <property type="protein sequence ID" value="KAJ6633029.1"/>
    <property type="molecule type" value="Genomic_DNA"/>
</dbReference>